<dbReference type="SUPFAM" id="SSF55729">
    <property type="entry name" value="Acyl-CoA N-acyltransferases (Nat)"/>
    <property type="match status" value="1"/>
</dbReference>
<evidence type="ECO:0000313" key="3">
    <source>
        <dbReference type="Proteomes" id="UP001230220"/>
    </source>
</evidence>
<dbReference type="InterPro" id="IPR051531">
    <property type="entry name" value="N-acetyltransferase"/>
</dbReference>
<dbReference type="Proteomes" id="UP001230220">
    <property type="component" value="Unassembled WGS sequence"/>
</dbReference>
<sequence length="165" mass="19140">MEKVKLTLKDLSFETQRCKVRMFMESDLDSFIEYRNNEDWMRYQGFKGLTKEEYRESLLHNLSIEKGMQLAIISKESNDLIGDVYLNSEDDNLWIGYTIHPNFSRKGYAFEIANGIIDWAKKKGFTSILAGVEPDNVASIKLLEKLGLKLLTTDDGELIYKLNIR</sequence>
<evidence type="ECO:0000313" key="2">
    <source>
        <dbReference type="EMBL" id="MDQ0362005.1"/>
    </source>
</evidence>
<dbReference type="InterPro" id="IPR000182">
    <property type="entry name" value="GNAT_dom"/>
</dbReference>
<accession>A0ABU0E547</accession>
<dbReference type="PANTHER" id="PTHR43792">
    <property type="entry name" value="GNAT FAMILY, PUTATIVE (AFU_ORTHOLOGUE AFUA_3G00765)-RELATED-RELATED"/>
    <property type="match status" value="1"/>
</dbReference>
<dbReference type="InterPro" id="IPR016181">
    <property type="entry name" value="Acyl_CoA_acyltransferase"/>
</dbReference>
<dbReference type="Gene3D" id="3.40.630.30">
    <property type="match status" value="1"/>
</dbReference>
<keyword evidence="3" id="KW-1185">Reference proteome</keyword>
<gene>
    <name evidence="2" type="ORF">J2S15_002758</name>
</gene>
<dbReference type="EMBL" id="JAUSUR010000005">
    <property type="protein sequence ID" value="MDQ0362005.1"/>
    <property type="molecule type" value="Genomic_DNA"/>
</dbReference>
<name>A0ABU0E547_9FIRM</name>
<dbReference type="Pfam" id="PF13302">
    <property type="entry name" value="Acetyltransf_3"/>
    <property type="match status" value="1"/>
</dbReference>
<evidence type="ECO:0000259" key="1">
    <source>
        <dbReference type="PROSITE" id="PS51186"/>
    </source>
</evidence>
<proteinExistence type="predicted"/>
<feature type="domain" description="N-acetyltransferase" evidence="1">
    <location>
        <begin position="18"/>
        <end position="165"/>
    </location>
</feature>
<dbReference type="PANTHER" id="PTHR43792:SF1">
    <property type="entry name" value="N-ACETYLTRANSFERASE DOMAIN-CONTAINING PROTEIN"/>
    <property type="match status" value="1"/>
</dbReference>
<dbReference type="PROSITE" id="PS51186">
    <property type="entry name" value="GNAT"/>
    <property type="match status" value="1"/>
</dbReference>
<protein>
    <submittedName>
        <fullName evidence="2">RimJ/RimL family protein N-acetyltransferase</fullName>
    </submittedName>
</protein>
<organism evidence="2 3">
    <name type="scientific">Breznakia pachnodae</name>
    <dbReference type="NCBI Taxonomy" id="265178"/>
    <lineage>
        <taxon>Bacteria</taxon>
        <taxon>Bacillati</taxon>
        <taxon>Bacillota</taxon>
        <taxon>Erysipelotrichia</taxon>
        <taxon>Erysipelotrichales</taxon>
        <taxon>Erysipelotrichaceae</taxon>
        <taxon>Breznakia</taxon>
    </lineage>
</organism>
<dbReference type="CDD" id="cd04301">
    <property type="entry name" value="NAT_SF"/>
    <property type="match status" value="1"/>
</dbReference>
<reference evidence="2 3" key="1">
    <citation type="submission" date="2023-07" db="EMBL/GenBank/DDBJ databases">
        <title>Genomic Encyclopedia of Type Strains, Phase IV (KMG-IV): sequencing the most valuable type-strain genomes for metagenomic binning, comparative biology and taxonomic classification.</title>
        <authorList>
            <person name="Goeker M."/>
        </authorList>
    </citation>
    <scope>NUCLEOTIDE SEQUENCE [LARGE SCALE GENOMIC DNA]</scope>
    <source>
        <strain evidence="2 3">DSM 16784</strain>
    </source>
</reference>
<comment type="caution">
    <text evidence="2">The sequence shown here is derived from an EMBL/GenBank/DDBJ whole genome shotgun (WGS) entry which is preliminary data.</text>
</comment>
<dbReference type="RefSeq" id="WP_307409228.1">
    <property type="nucleotide sequence ID" value="NZ_JAUSUR010000005.1"/>
</dbReference>